<dbReference type="InterPro" id="IPR001680">
    <property type="entry name" value="WD40_rpt"/>
</dbReference>
<comment type="subcellular location">
    <subcellularLocation>
        <location evidence="2">Cytoplasm</location>
        <location evidence="2">Cytosol</location>
    </subcellularLocation>
    <subcellularLocation>
        <location evidence="1">Peroxisome matrix</location>
    </subcellularLocation>
</comment>
<dbReference type="InterPro" id="IPR044536">
    <property type="entry name" value="PEX7"/>
</dbReference>
<feature type="repeat" description="WD" evidence="9">
    <location>
        <begin position="295"/>
        <end position="327"/>
    </location>
</feature>
<protein>
    <recommendedName>
        <fullName evidence="8">Peroxin-7</fullName>
    </recommendedName>
</protein>
<dbReference type="GO" id="GO:0005053">
    <property type="term" value="F:peroxisome matrix targeting signal-2 binding"/>
    <property type="evidence" value="ECO:0007669"/>
    <property type="project" value="EnsemblFungi"/>
</dbReference>
<organism evidence="10 11">
    <name type="scientific">Cytospora mali</name>
    <name type="common">Apple Valsa canker fungus</name>
    <name type="synonym">Valsa mali</name>
    <dbReference type="NCBI Taxonomy" id="578113"/>
    <lineage>
        <taxon>Eukaryota</taxon>
        <taxon>Fungi</taxon>
        <taxon>Dikarya</taxon>
        <taxon>Ascomycota</taxon>
        <taxon>Pezizomycotina</taxon>
        <taxon>Sordariomycetes</taxon>
        <taxon>Sordariomycetidae</taxon>
        <taxon>Diaporthales</taxon>
        <taxon>Cytosporaceae</taxon>
        <taxon>Cytospora</taxon>
    </lineage>
</organism>
<evidence type="ECO:0000256" key="9">
    <source>
        <dbReference type="PROSITE-ProRule" id="PRU00221"/>
    </source>
</evidence>
<keyword evidence="6" id="KW-0576">Peroxisome</keyword>
<accession>A0A194VA58</accession>
<dbReference type="AlphaFoldDB" id="A0A194VA58"/>
<dbReference type="EMBL" id="KN714757">
    <property type="protein sequence ID" value="KUI60696.1"/>
    <property type="molecule type" value="Genomic_DNA"/>
</dbReference>
<keyword evidence="4" id="KW-0963">Cytoplasm</keyword>
<dbReference type="Pfam" id="PF00400">
    <property type="entry name" value="WD40"/>
    <property type="match status" value="2"/>
</dbReference>
<dbReference type="PANTHER" id="PTHR46027">
    <property type="entry name" value="PEROXISOMAL TARGETING SIGNAL 2 RECEPTOR"/>
    <property type="match status" value="1"/>
</dbReference>
<dbReference type="GO" id="GO:0005778">
    <property type="term" value="C:peroxisomal membrane"/>
    <property type="evidence" value="ECO:0007669"/>
    <property type="project" value="EnsemblFungi"/>
</dbReference>
<gene>
    <name evidence="10" type="ORF">VP1G_07902</name>
</gene>
<dbReference type="GO" id="GO:0062137">
    <property type="term" value="C:cargo receptor complex"/>
    <property type="evidence" value="ECO:0007669"/>
    <property type="project" value="EnsemblFungi"/>
</dbReference>
<comment type="similarity">
    <text evidence="7">Belongs to the WD repeat peroxin-7 family.</text>
</comment>
<dbReference type="SMART" id="SM00320">
    <property type="entry name" value="WD40"/>
    <property type="match status" value="6"/>
</dbReference>
<dbReference type="Gene3D" id="2.130.10.10">
    <property type="entry name" value="YVTN repeat-like/Quinoprotein amine dehydrogenase"/>
    <property type="match status" value="1"/>
</dbReference>
<evidence type="ECO:0000256" key="3">
    <source>
        <dbReference type="ARBA" id="ARBA00022448"/>
    </source>
</evidence>
<dbReference type="GO" id="GO:0005782">
    <property type="term" value="C:peroxisomal matrix"/>
    <property type="evidence" value="ECO:0007669"/>
    <property type="project" value="UniProtKB-SubCell"/>
</dbReference>
<dbReference type="SUPFAM" id="SSF50978">
    <property type="entry name" value="WD40 repeat-like"/>
    <property type="match status" value="1"/>
</dbReference>
<evidence type="ECO:0000256" key="7">
    <source>
        <dbReference type="ARBA" id="ARBA00024017"/>
    </source>
</evidence>
<sequence>MAAMLEFRTRGFNPYAVKYSPYYDNRVAVASAANFGIVGNGRLFALGLTAAGIEVEKTFDTNDALYDVAWSEINENQVLAACGDGSIKLFDLGVDTYPVMNYHEHKRETFSVFWNQTAKDTFASSSWDGTVKIIQPPTHPIPFPTYIQEPIKLTHKPPTHQQWSPTRPNSLKTLPIGSCTYSVAFSPRNPSLLSTVSSDSRLRIFDLRTPVSAKYHLVSDIPVHQTPPGRNNAVLPDGTRAPVPPSLLQPSQPSEILTHDWNKYSDAGVIATAGVDRLIRTFDLRMAYNGPVAVLAGHEYAVRRLAWSPHASDVLVSASYDMTVRVWTDGSTMGPVVSPAAALPDVKAPVRMGVQMGLMNRHTEFATGVDWCLFGAGGWVASTGWDERVLLWDANSLLRTGSR</sequence>
<dbReference type="OrthoDB" id="273771at2759"/>
<keyword evidence="5" id="KW-0653">Protein transport</keyword>
<evidence type="ECO:0000256" key="8">
    <source>
        <dbReference type="ARBA" id="ARBA00032565"/>
    </source>
</evidence>
<dbReference type="InterPro" id="IPR036322">
    <property type="entry name" value="WD40_repeat_dom_sf"/>
</dbReference>
<proteinExistence type="inferred from homology"/>
<evidence type="ECO:0000313" key="11">
    <source>
        <dbReference type="Proteomes" id="UP000078576"/>
    </source>
</evidence>
<keyword evidence="3" id="KW-0813">Transport</keyword>
<evidence type="ECO:0000313" key="10">
    <source>
        <dbReference type="EMBL" id="KUI60696.1"/>
    </source>
</evidence>
<evidence type="ECO:0000256" key="2">
    <source>
        <dbReference type="ARBA" id="ARBA00004514"/>
    </source>
</evidence>
<evidence type="ECO:0000256" key="5">
    <source>
        <dbReference type="ARBA" id="ARBA00022927"/>
    </source>
</evidence>
<reference evidence="11" key="1">
    <citation type="submission" date="2014-12" db="EMBL/GenBank/DDBJ databases">
        <title>Genome Sequence of Valsa Canker Pathogens Uncovers a Specific Adaption of Colonization on Woody Bark.</title>
        <authorList>
            <person name="Yin Z."/>
            <person name="Liu H."/>
            <person name="Gao X."/>
            <person name="Li Z."/>
            <person name="Song N."/>
            <person name="Ke X."/>
            <person name="Dai Q."/>
            <person name="Wu Y."/>
            <person name="Sun Y."/>
            <person name="Xu J.-R."/>
            <person name="Kang Z.K."/>
            <person name="Wang L."/>
            <person name="Huang L."/>
        </authorList>
    </citation>
    <scope>NUCLEOTIDE SEQUENCE [LARGE SCALE GENOMIC DNA]</scope>
    <source>
        <strain evidence="11">SXYL134</strain>
    </source>
</reference>
<dbReference type="PANTHER" id="PTHR46027:SF1">
    <property type="entry name" value="PEROXISOMAL TARGETING SIGNAL 2 RECEPTOR"/>
    <property type="match status" value="1"/>
</dbReference>
<name>A0A194VA58_CYTMA</name>
<dbReference type="InterPro" id="IPR015943">
    <property type="entry name" value="WD40/YVTN_repeat-like_dom_sf"/>
</dbReference>
<keyword evidence="11" id="KW-1185">Reference proteome</keyword>
<evidence type="ECO:0000256" key="4">
    <source>
        <dbReference type="ARBA" id="ARBA00022490"/>
    </source>
</evidence>
<evidence type="ECO:0000256" key="1">
    <source>
        <dbReference type="ARBA" id="ARBA00004253"/>
    </source>
</evidence>
<dbReference type="PROSITE" id="PS50082">
    <property type="entry name" value="WD_REPEATS_2"/>
    <property type="match status" value="1"/>
</dbReference>
<keyword evidence="9" id="KW-0853">WD repeat</keyword>
<keyword evidence="10" id="KW-0675">Receptor</keyword>
<dbReference type="GO" id="GO:0016560">
    <property type="term" value="P:protein import into peroxisome matrix, docking"/>
    <property type="evidence" value="ECO:0007669"/>
    <property type="project" value="EnsemblFungi"/>
</dbReference>
<dbReference type="GO" id="GO:0005829">
    <property type="term" value="C:cytosol"/>
    <property type="evidence" value="ECO:0007669"/>
    <property type="project" value="UniProtKB-SubCell"/>
</dbReference>
<dbReference type="Proteomes" id="UP000078576">
    <property type="component" value="Unassembled WGS sequence"/>
</dbReference>
<dbReference type="PROSITE" id="PS50294">
    <property type="entry name" value="WD_REPEATS_REGION"/>
    <property type="match status" value="1"/>
</dbReference>
<evidence type="ECO:0000256" key="6">
    <source>
        <dbReference type="ARBA" id="ARBA00023140"/>
    </source>
</evidence>
<dbReference type="STRING" id="694573.A0A194VA58"/>